<dbReference type="PROSITE" id="PS50887">
    <property type="entry name" value="GGDEF"/>
    <property type="match status" value="1"/>
</dbReference>
<dbReference type="CDD" id="cd01948">
    <property type="entry name" value="EAL"/>
    <property type="match status" value="1"/>
</dbReference>
<dbReference type="Pfam" id="PF00563">
    <property type="entry name" value="EAL"/>
    <property type="match status" value="1"/>
</dbReference>
<dbReference type="InterPro" id="IPR029787">
    <property type="entry name" value="Nucleotide_cyclase"/>
</dbReference>
<dbReference type="PANTHER" id="PTHR33121:SF70">
    <property type="entry name" value="SIGNALING PROTEIN YKOW"/>
    <property type="match status" value="1"/>
</dbReference>
<dbReference type="InterPro" id="IPR001633">
    <property type="entry name" value="EAL_dom"/>
</dbReference>
<protein>
    <submittedName>
        <fullName evidence="5">Diguanylate cyclase/phosphodiesterase</fullName>
    </submittedName>
</protein>
<evidence type="ECO:0000256" key="1">
    <source>
        <dbReference type="SAM" id="MobiDB-lite"/>
    </source>
</evidence>
<proteinExistence type="predicted"/>
<dbReference type="SUPFAM" id="SSF141868">
    <property type="entry name" value="EAL domain-like"/>
    <property type="match status" value="1"/>
</dbReference>
<dbReference type="InterPro" id="IPR050706">
    <property type="entry name" value="Cyclic-di-GMP_PDE-like"/>
</dbReference>
<feature type="transmembrane region" description="Helical" evidence="2">
    <location>
        <begin position="16"/>
        <end position="39"/>
    </location>
</feature>
<feature type="compositionally biased region" description="Low complexity" evidence="1">
    <location>
        <begin position="831"/>
        <end position="859"/>
    </location>
</feature>
<dbReference type="Proteomes" id="UP000198765">
    <property type="component" value="Chromosome I"/>
</dbReference>
<dbReference type="SMART" id="SM00052">
    <property type="entry name" value="EAL"/>
    <property type="match status" value="1"/>
</dbReference>
<feature type="domain" description="EAL" evidence="3">
    <location>
        <begin position="550"/>
        <end position="803"/>
    </location>
</feature>
<evidence type="ECO:0000313" key="6">
    <source>
        <dbReference type="Proteomes" id="UP000198765"/>
    </source>
</evidence>
<dbReference type="CDD" id="cd01949">
    <property type="entry name" value="GGDEF"/>
    <property type="match status" value="1"/>
</dbReference>
<dbReference type="Gene3D" id="3.20.20.450">
    <property type="entry name" value="EAL domain"/>
    <property type="match status" value="1"/>
</dbReference>
<accession>A0A1A9AAR5</accession>
<evidence type="ECO:0000256" key="2">
    <source>
        <dbReference type="SAM" id="Phobius"/>
    </source>
</evidence>
<dbReference type="RefSeq" id="WP_091199677.1">
    <property type="nucleotide sequence ID" value="NZ_LT594324.1"/>
</dbReference>
<dbReference type="PROSITE" id="PS50883">
    <property type="entry name" value="EAL"/>
    <property type="match status" value="1"/>
</dbReference>
<feature type="transmembrane region" description="Helical" evidence="2">
    <location>
        <begin position="46"/>
        <end position="65"/>
    </location>
</feature>
<feature type="domain" description="GGDEF" evidence="4">
    <location>
        <begin position="410"/>
        <end position="542"/>
    </location>
</feature>
<evidence type="ECO:0000259" key="4">
    <source>
        <dbReference type="PROSITE" id="PS50887"/>
    </source>
</evidence>
<dbReference type="SUPFAM" id="SSF55781">
    <property type="entry name" value="GAF domain-like"/>
    <property type="match status" value="1"/>
</dbReference>
<feature type="transmembrane region" description="Helical" evidence="2">
    <location>
        <begin position="85"/>
        <end position="111"/>
    </location>
</feature>
<dbReference type="GO" id="GO:0071111">
    <property type="term" value="F:cyclic-guanylate-specific phosphodiesterase activity"/>
    <property type="evidence" value="ECO:0007669"/>
    <property type="project" value="InterPro"/>
</dbReference>
<dbReference type="SMART" id="SM00267">
    <property type="entry name" value="GGDEF"/>
    <property type="match status" value="1"/>
</dbReference>
<gene>
    <name evidence="5" type="ORF">GA0070621_4703</name>
</gene>
<organism evidence="5 6">
    <name type="scientific">Micromonospora narathiwatensis</name>
    <dbReference type="NCBI Taxonomy" id="299146"/>
    <lineage>
        <taxon>Bacteria</taxon>
        <taxon>Bacillati</taxon>
        <taxon>Actinomycetota</taxon>
        <taxon>Actinomycetes</taxon>
        <taxon>Micromonosporales</taxon>
        <taxon>Micromonosporaceae</taxon>
        <taxon>Micromonospora</taxon>
    </lineage>
</organism>
<sequence>MSRTDGRRVVGTDRHLVALVGLIVVLASAVTAAAVSFLVRQPPTAVRDIATLITLIFMITVGGIVKTSVRIRSTTHSIAWVETAVVIGVAIAPSSWVILSTGVGVAAASAILRLPAIKTAFGIGKNVLIAGGTVVIARFLDWPSASPSVGGLIGVLGIVYLVAALLDDILAIPVIALASGTPISRQFRSDLDLRVAGFGVRFVVAACTLLILRADPRLLLAVPPLVLSLHLAYSTRIRSRTEQQAWQRLARTTDALNVVDLDQVLTTAVTQAAELFSADEVEIELREGDRTVRGGTGGIAYDGATPEPSAVDGTVIPLALEGHDRLVDLGVLRLRFAGPVELSEREQYTLRTFASALCTAVRNAQAYAELARIAEEHAYAATHDALTGLSNRRHLLDEGTEQLTTRHAEGVTALVLIDLNHFKEVNDTLGHGAGDRVLMQVADRLRAAARPGDLVARLGGDEFAVLLRGLPAPAVAAHRADTLLAALHEPLELDGMRISVEASGGIAVAPSSGGMPELLRRADVAMYQAKRSGRRTSTYAPTRDTADLGRLTLGGELPRAVADHEFTVNFQPIVDLASGAVIGAEALARWHHPIHGVIDPLRFLEAVERSGLLPAFAEAILDQALIAAGTWRDAGFDLPVSVNVSPRSLLDARFPGAVLARLRAHDLPPDRLVLELTETLTLSQLDVVDRVLSRLRDSGVRLALDDFGTGYSSLSLLSRIPVHELKIDRSFVTAMESTAEAAAVIRSTLDLGRSLDLTVVAEGVESEPQRRALWELGCAAGQGHLFARPLPAGALLAALQRGAGGRPGILAPPLHDAGAVIRLPGRRSGGRARTTAAGSTATQTAGSTAAQTADDSSRH</sequence>
<name>A0A1A9AAR5_9ACTN</name>
<evidence type="ECO:0000313" key="5">
    <source>
        <dbReference type="EMBL" id="SBT53193.1"/>
    </source>
</evidence>
<dbReference type="PANTHER" id="PTHR33121">
    <property type="entry name" value="CYCLIC DI-GMP PHOSPHODIESTERASE PDEF"/>
    <property type="match status" value="1"/>
</dbReference>
<feature type="transmembrane region" description="Helical" evidence="2">
    <location>
        <begin position="152"/>
        <end position="179"/>
    </location>
</feature>
<dbReference type="Gene3D" id="3.30.70.270">
    <property type="match status" value="1"/>
</dbReference>
<dbReference type="NCBIfam" id="TIGR00254">
    <property type="entry name" value="GGDEF"/>
    <property type="match status" value="1"/>
</dbReference>
<keyword evidence="2" id="KW-0812">Transmembrane</keyword>
<dbReference type="AlphaFoldDB" id="A0A1A9AAR5"/>
<dbReference type="InterPro" id="IPR000160">
    <property type="entry name" value="GGDEF_dom"/>
</dbReference>
<dbReference type="InterPro" id="IPR043128">
    <property type="entry name" value="Rev_trsase/Diguanyl_cyclase"/>
</dbReference>
<keyword evidence="2" id="KW-1133">Transmembrane helix</keyword>
<dbReference type="Pfam" id="PF00990">
    <property type="entry name" value="GGDEF"/>
    <property type="match status" value="1"/>
</dbReference>
<dbReference type="SUPFAM" id="SSF55073">
    <property type="entry name" value="Nucleotide cyclase"/>
    <property type="match status" value="1"/>
</dbReference>
<feature type="transmembrane region" description="Helical" evidence="2">
    <location>
        <begin position="123"/>
        <end position="140"/>
    </location>
</feature>
<evidence type="ECO:0000259" key="3">
    <source>
        <dbReference type="PROSITE" id="PS50883"/>
    </source>
</evidence>
<dbReference type="InterPro" id="IPR035919">
    <property type="entry name" value="EAL_sf"/>
</dbReference>
<keyword evidence="2" id="KW-0472">Membrane</keyword>
<feature type="region of interest" description="Disordered" evidence="1">
    <location>
        <begin position="825"/>
        <end position="859"/>
    </location>
</feature>
<dbReference type="EMBL" id="LT594324">
    <property type="protein sequence ID" value="SBT53193.1"/>
    <property type="molecule type" value="Genomic_DNA"/>
</dbReference>
<dbReference type="PATRIC" id="fig|299146.4.peg.4854"/>
<reference evidence="5 6" key="1">
    <citation type="submission" date="2016-06" db="EMBL/GenBank/DDBJ databases">
        <authorList>
            <person name="Kjaerup R.B."/>
            <person name="Dalgaard T.S."/>
            <person name="Juul-Madsen H.R."/>
        </authorList>
    </citation>
    <scope>NUCLEOTIDE SEQUENCE [LARGE SCALE GENOMIC DNA]</scope>
    <source>
        <strain evidence="5 6">DSM 45248</strain>
    </source>
</reference>
<dbReference type="OrthoDB" id="3218066at2"/>
<keyword evidence="6" id="KW-1185">Reference proteome</keyword>